<evidence type="ECO:0000313" key="2">
    <source>
        <dbReference type="EMBL" id="MBX14416.1"/>
    </source>
</evidence>
<feature type="compositionally biased region" description="Pro residues" evidence="1">
    <location>
        <begin position="21"/>
        <end position="30"/>
    </location>
</feature>
<dbReference type="AlphaFoldDB" id="A0A2P2L8V9"/>
<evidence type="ECO:0000256" key="1">
    <source>
        <dbReference type="SAM" id="MobiDB-lite"/>
    </source>
</evidence>
<reference evidence="2" key="1">
    <citation type="submission" date="2018-02" db="EMBL/GenBank/DDBJ databases">
        <title>Rhizophora mucronata_Transcriptome.</title>
        <authorList>
            <person name="Meera S.P."/>
            <person name="Sreeshan A."/>
            <person name="Augustine A."/>
        </authorList>
    </citation>
    <scope>NUCLEOTIDE SEQUENCE</scope>
    <source>
        <tissue evidence="2">Leaf</tissue>
    </source>
</reference>
<organism evidence="2">
    <name type="scientific">Rhizophora mucronata</name>
    <name type="common">Asiatic mangrove</name>
    <dbReference type="NCBI Taxonomy" id="61149"/>
    <lineage>
        <taxon>Eukaryota</taxon>
        <taxon>Viridiplantae</taxon>
        <taxon>Streptophyta</taxon>
        <taxon>Embryophyta</taxon>
        <taxon>Tracheophyta</taxon>
        <taxon>Spermatophyta</taxon>
        <taxon>Magnoliopsida</taxon>
        <taxon>eudicotyledons</taxon>
        <taxon>Gunneridae</taxon>
        <taxon>Pentapetalae</taxon>
        <taxon>rosids</taxon>
        <taxon>fabids</taxon>
        <taxon>Malpighiales</taxon>
        <taxon>Rhizophoraceae</taxon>
        <taxon>Rhizophora</taxon>
    </lineage>
</organism>
<proteinExistence type="predicted"/>
<protein>
    <submittedName>
        <fullName evidence="2">Uncharacterized protein MANES_16G054000</fullName>
    </submittedName>
</protein>
<sequence length="212" mass="23367">MEKDKTFNSFPSHEFITRMIPAPPQPPGPHSFPSRKGNVDNNQNKCYRNPSNDHPLFRNLDIVRSAPPNPSITAFAEGNSALDVKLLRRTTHGIPIISAPATPDLLPAIRIQLLKDTPACSAPARNAATIFSTLSDELVSSSTVNFSNDATSSAILCLSAEAEVESKTSPIWHPINSSDIEQMHANQQRFHIYLPFLLPWLAPHSDQMTTLH</sequence>
<name>A0A2P2L8V9_RHIMU</name>
<feature type="region of interest" description="Disordered" evidence="1">
    <location>
        <begin position="20"/>
        <end position="51"/>
    </location>
</feature>
<feature type="compositionally biased region" description="Polar residues" evidence="1">
    <location>
        <begin position="39"/>
        <end position="51"/>
    </location>
</feature>
<accession>A0A2P2L8V9</accession>
<dbReference type="EMBL" id="GGEC01033932">
    <property type="protein sequence ID" value="MBX14416.1"/>
    <property type="molecule type" value="Transcribed_RNA"/>
</dbReference>